<proteinExistence type="predicted"/>
<evidence type="ECO:0000313" key="1">
    <source>
        <dbReference type="EMBL" id="EMD32399.1"/>
    </source>
</evidence>
<evidence type="ECO:0000313" key="2">
    <source>
        <dbReference type="Proteomes" id="UP000016930"/>
    </source>
</evidence>
<dbReference type="STRING" id="914234.M2PA91"/>
<dbReference type="Proteomes" id="UP000016930">
    <property type="component" value="Unassembled WGS sequence"/>
</dbReference>
<dbReference type="OrthoDB" id="2789199at2759"/>
<gene>
    <name evidence="1" type="ORF">CERSUDRAFT_58658</name>
</gene>
<dbReference type="EMBL" id="KB445811">
    <property type="protein sequence ID" value="EMD32399.1"/>
    <property type="molecule type" value="Genomic_DNA"/>
</dbReference>
<dbReference type="AlphaFoldDB" id="M2PA91"/>
<feature type="non-terminal residue" evidence="1">
    <location>
        <position position="1"/>
    </location>
</feature>
<sequence>SLHNILKRNSVAFELDGRLGRNATEVKISLVLGSKPIFLPMYAVSPAKRAVIDKQHNT</sequence>
<dbReference type="HOGENOM" id="CLU_2984436_0_0_1"/>
<name>M2PA91_CERS8</name>
<keyword evidence="2" id="KW-1185">Reference proteome</keyword>
<accession>M2PA91</accession>
<reference evidence="1 2" key="1">
    <citation type="journal article" date="2012" name="Proc. Natl. Acad. Sci. U.S.A.">
        <title>Comparative genomics of Ceriporiopsis subvermispora and Phanerochaete chrysosporium provide insight into selective ligninolysis.</title>
        <authorList>
            <person name="Fernandez-Fueyo E."/>
            <person name="Ruiz-Duenas F.J."/>
            <person name="Ferreira P."/>
            <person name="Floudas D."/>
            <person name="Hibbett D.S."/>
            <person name="Canessa P."/>
            <person name="Larrondo L.F."/>
            <person name="James T.Y."/>
            <person name="Seelenfreund D."/>
            <person name="Lobos S."/>
            <person name="Polanco R."/>
            <person name="Tello M."/>
            <person name="Honda Y."/>
            <person name="Watanabe T."/>
            <person name="Watanabe T."/>
            <person name="Ryu J.S."/>
            <person name="Kubicek C.P."/>
            <person name="Schmoll M."/>
            <person name="Gaskell J."/>
            <person name="Hammel K.E."/>
            <person name="St John F.J."/>
            <person name="Vanden Wymelenberg A."/>
            <person name="Sabat G."/>
            <person name="Splinter BonDurant S."/>
            <person name="Syed K."/>
            <person name="Yadav J.S."/>
            <person name="Doddapaneni H."/>
            <person name="Subramanian V."/>
            <person name="Lavin J.L."/>
            <person name="Oguiza J.A."/>
            <person name="Perez G."/>
            <person name="Pisabarro A.G."/>
            <person name="Ramirez L."/>
            <person name="Santoyo F."/>
            <person name="Master E."/>
            <person name="Coutinho P.M."/>
            <person name="Henrissat B."/>
            <person name="Lombard V."/>
            <person name="Magnuson J.K."/>
            <person name="Kuees U."/>
            <person name="Hori C."/>
            <person name="Igarashi K."/>
            <person name="Samejima M."/>
            <person name="Held B.W."/>
            <person name="Barry K.W."/>
            <person name="LaButti K.M."/>
            <person name="Lapidus A."/>
            <person name="Lindquist E.A."/>
            <person name="Lucas S.M."/>
            <person name="Riley R."/>
            <person name="Salamov A.A."/>
            <person name="Hoffmeister D."/>
            <person name="Schwenk D."/>
            <person name="Hadar Y."/>
            <person name="Yarden O."/>
            <person name="de Vries R.P."/>
            <person name="Wiebenga A."/>
            <person name="Stenlid J."/>
            <person name="Eastwood D."/>
            <person name="Grigoriev I.V."/>
            <person name="Berka R.M."/>
            <person name="Blanchette R.A."/>
            <person name="Kersten P."/>
            <person name="Martinez A.T."/>
            <person name="Vicuna R."/>
            <person name="Cullen D."/>
        </authorList>
    </citation>
    <scope>NUCLEOTIDE SEQUENCE [LARGE SCALE GENOMIC DNA]</scope>
    <source>
        <strain evidence="1 2">B</strain>
    </source>
</reference>
<organism evidence="1 2">
    <name type="scientific">Ceriporiopsis subvermispora (strain B)</name>
    <name type="common">White-rot fungus</name>
    <name type="synonym">Gelatoporia subvermispora</name>
    <dbReference type="NCBI Taxonomy" id="914234"/>
    <lineage>
        <taxon>Eukaryota</taxon>
        <taxon>Fungi</taxon>
        <taxon>Dikarya</taxon>
        <taxon>Basidiomycota</taxon>
        <taxon>Agaricomycotina</taxon>
        <taxon>Agaricomycetes</taxon>
        <taxon>Polyporales</taxon>
        <taxon>Gelatoporiaceae</taxon>
        <taxon>Gelatoporia</taxon>
    </lineage>
</organism>
<protein>
    <submittedName>
        <fullName evidence="1">Uncharacterized protein</fullName>
    </submittedName>
</protein>